<dbReference type="CDD" id="cd09739">
    <property type="entry name" value="Cas6_I-F"/>
    <property type="match status" value="1"/>
</dbReference>
<sequence length="188" mass="21265">MTTHYIDLTLAPDPEVSPPHLLGALYERLHMAMVQHRIESVGVSFPQYSLAPRTLGHRLRLHGQAAVLERLMAENWLKGARDHVRAGTIAHVPAVATHRTVQRRQFKTNVERLRRRRMRRKGESAEQAAQAIPASVERRPNLPYVWIRSRSSGQPFCLFIGMGPLQSEPVPGTYNSYGLSGTTTIPWF</sequence>
<dbReference type="GO" id="GO:0043571">
    <property type="term" value="P:maintenance of CRISPR repeat elements"/>
    <property type="evidence" value="ECO:0007669"/>
    <property type="project" value="InterPro"/>
</dbReference>
<proteinExistence type="predicted"/>
<gene>
    <name evidence="1" type="ORF">GCM10007167_22660</name>
</gene>
<dbReference type="RefSeq" id="WP_146473315.1">
    <property type="nucleotide sequence ID" value="NZ_BNCF01000013.1"/>
</dbReference>
<dbReference type="Proteomes" id="UP000636453">
    <property type="component" value="Unassembled WGS sequence"/>
</dbReference>
<dbReference type="InterPro" id="IPR013396">
    <property type="entry name" value="CRISPR-assoc_prot_Csy4"/>
</dbReference>
<keyword evidence="2" id="KW-1185">Reference proteome</keyword>
<evidence type="ECO:0000313" key="1">
    <source>
        <dbReference type="EMBL" id="GHE40028.1"/>
    </source>
</evidence>
<accession>A0A918Z9V2</accession>
<reference evidence="1" key="1">
    <citation type="journal article" date="2014" name="Int. J. Syst. Evol. Microbiol.">
        <title>Complete genome sequence of Corynebacterium casei LMG S-19264T (=DSM 44701T), isolated from a smear-ripened cheese.</title>
        <authorList>
            <consortium name="US DOE Joint Genome Institute (JGI-PGF)"/>
            <person name="Walter F."/>
            <person name="Albersmeier A."/>
            <person name="Kalinowski J."/>
            <person name="Ruckert C."/>
        </authorList>
    </citation>
    <scope>NUCLEOTIDE SEQUENCE</scope>
    <source>
        <strain evidence="1">KCTC 32020</strain>
    </source>
</reference>
<dbReference type="GO" id="GO:0004519">
    <property type="term" value="F:endonuclease activity"/>
    <property type="evidence" value="ECO:0007669"/>
    <property type="project" value="InterPro"/>
</dbReference>
<dbReference type="Gene3D" id="3.30.70.2540">
    <property type="entry name" value="CRISPR-associated endoribonuclease Cas6/Csy4"/>
    <property type="match status" value="1"/>
</dbReference>
<evidence type="ECO:0000313" key="2">
    <source>
        <dbReference type="Proteomes" id="UP000636453"/>
    </source>
</evidence>
<reference evidence="1" key="2">
    <citation type="submission" date="2020-09" db="EMBL/GenBank/DDBJ databases">
        <authorList>
            <person name="Sun Q."/>
            <person name="Kim S."/>
        </authorList>
    </citation>
    <scope>NUCLEOTIDE SEQUENCE</scope>
    <source>
        <strain evidence="1">KCTC 32020</strain>
    </source>
</reference>
<dbReference type="OrthoDB" id="259831at2"/>
<dbReference type="AlphaFoldDB" id="A0A918Z9V2"/>
<dbReference type="Pfam" id="PF09618">
    <property type="entry name" value="Cas_Csy4"/>
    <property type="match status" value="1"/>
</dbReference>
<name>A0A918Z9V2_9GAMM</name>
<organism evidence="1 2">
    <name type="scientific">Vulcaniibacterium thermophilum</name>
    <dbReference type="NCBI Taxonomy" id="1169913"/>
    <lineage>
        <taxon>Bacteria</taxon>
        <taxon>Pseudomonadati</taxon>
        <taxon>Pseudomonadota</taxon>
        <taxon>Gammaproteobacteria</taxon>
        <taxon>Lysobacterales</taxon>
        <taxon>Lysobacteraceae</taxon>
        <taxon>Vulcaniibacterium</taxon>
    </lineage>
</organism>
<dbReference type="NCBIfam" id="TIGR02563">
    <property type="entry name" value="cas_Csy4"/>
    <property type="match status" value="1"/>
</dbReference>
<dbReference type="EMBL" id="BNCF01000013">
    <property type="protein sequence ID" value="GHE40028.1"/>
    <property type="molecule type" value="Genomic_DNA"/>
</dbReference>
<comment type="caution">
    <text evidence="1">The sequence shown here is derived from an EMBL/GenBank/DDBJ whole genome shotgun (WGS) entry which is preliminary data.</text>
</comment>
<protein>
    <submittedName>
        <fullName evidence="1">Type I-F CRISPR-associated endoribonuclease Cas6/Csy4</fullName>
    </submittedName>
</protein>
<dbReference type="InterPro" id="IPR042564">
    <property type="entry name" value="CRISPR-Cas6/Csy4_sf"/>
</dbReference>